<feature type="chain" id="PRO_5039003759" evidence="1">
    <location>
        <begin position="20"/>
        <end position="104"/>
    </location>
</feature>
<dbReference type="Proteomes" id="UP000321793">
    <property type="component" value="Unassembled WGS sequence"/>
</dbReference>
<name>A0A512SZU3_9MICO</name>
<reference evidence="2 3" key="1">
    <citation type="submission" date="2019-07" db="EMBL/GenBank/DDBJ databases">
        <title>Whole genome shotgun sequence of Knoellia locipacati NBRC 109775.</title>
        <authorList>
            <person name="Hosoyama A."/>
            <person name="Uohara A."/>
            <person name="Ohji S."/>
            <person name="Ichikawa N."/>
        </authorList>
    </citation>
    <scope>NUCLEOTIDE SEQUENCE [LARGE SCALE GENOMIC DNA]</scope>
    <source>
        <strain evidence="2 3">NBRC 109775</strain>
    </source>
</reference>
<organism evidence="2 3">
    <name type="scientific">Knoellia locipacati</name>
    <dbReference type="NCBI Taxonomy" id="882824"/>
    <lineage>
        <taxon>Bacteria</taxon>
        <taxon>Bacillati</taxon>
        <taxon>Actinomycetota</taxon>
        <taxon>Actinomycetes</taxon>
        <taxon>Micrococcales</taxon>
        <taxon>Intrasporangiaceae</taxon>
        <taxon>Knoellia</taxon>
    </lineage>
</organism>
<evidence type="ECO:0000313" key="2">
    <source>
        <dbReference type="EMBL" id="GEQ13486.1"/>
    </source>
</evidence>
<dbReference type="RefSeq" id="WP_147063813.1">
    <property type="nucleotide sequence ID" value="NZ_BAABDN010000001.1"/>
</dbReference>
<evidence type="ECO:0000256" key="1">
    <source>
        <dbReference type="SAM" id="SignalP"/>
    </source>
</evidence>
<keyword evidence="1" id="KW-0732">Signal</keyword>
<dbReference type="AlphaFoldDB" id="A0A512SZU3"/>
<accession>A0A512SZU3</accession>
<gene>
    <name evidence="2" type="ORF">KLO01_15330</name>
</gene>
<comment type="caution">
    <text evidence="2">The sequence shown here is derived from an EMBL/GenBank/DDBJ whole genome shotgun (WGS) entry which is preliminary data.</text>
</comment>
<proteinExistence type="predicted"/>
<keyword evidence="3" id="KW-1185">Reference proteome</keyword>
<feature type="signal peptide" evidence="1">
    <location>
        <begin position="1"/>
        <end position="19"/>
    </location>
</feature>
<sequence length="104" mass="10732">MKRILTALAAVATAGFALAVPVAVPVAAHATTPGGGGSAPITIYTDTFNGYGCVYAGPGDPYSGTGLAYNCSGGVYVKYWDQRIWGTKCVTRTQGLWGWSYGSC</sequence>
<dbReference type="EMBL" id="BKBA01000006">
    <property type="protein sequence ID" value="GEQ13486.1"/>
    <property type="molecule type" value="Genomic_DNA"/>
</dbReference>
<evidence type="ECO:0000313" key="3">
    <source>
        <dbReference type="Proteomes" id="UP000321793"/>
    </source>
</evidence>
<protein>
    <submittedName>
        <fullName evidence="2">Uncharacterized protein</fullName>
    </submittedName>
</protein>